<dbReference type="Pfam" id="PF09608">
    <property type="entry name" value="Alph_Pro_TM"/>
    <property type="match status" value="1"/>
</dbReference>
<protein>
    <recommendedName>
        <fullName evidence="4">Transmembrane protein</fullName>
    </recommendedName>
</protein>
<dbReference type="Proteomes" id="UP000182063">
    <property type="component" value="Chromosome"/>
</dbReference>
<evidence type="ECO:0000256" key="1">
    <source>
        <dbReference type="SAM" id="Phobius"/>
    </source>
</evidence>
<name>A0A1L3ZZC1_9SPHN</name>
<keyword evidence="1" id="KW-0472">Membrane</keyword>
<dbReference type="KEGG" id="sphj:BSL82_06690"/>
<dbReference type="AlphaFoldDB" id="A0A1L3ZZC1"/>
<dbReference type="OrthoDB" id="9815212at2"/>
<dbReference type="STRING" id="1921510.BSL82_06690"/>
<keyword evidence="1" id="KW-0812">Transmembrane</keyword>
<keyword evidence="3" id="KW-1185">Reference proteome</keyword>
<dbReference type="RefSeq" id="WP_072598642.1">
    <property type="nucleotide sequence ID" value="NZ_CP018221.1"/>
</dbReference>
<evidence type="ECO:0000313" key="2">
    <source>
        <dbReference type="EMBL" id="API60991.1"/>
    </source>
</evidence>
<keyword evidence="1" id="KW-1133">Transmembrane helix</keyword>
<accession>A0A1L3ZZC1</accession>
<organism evidence="2 3">
    <name type="scientific">Tardibacter chloracetimidivorans</name>
    <dbReference type="NCBI Taxonomy" id="1921510"/>
    <lineage>
        <taxon>Bacteria</taxon>
        <taxon>Pseudomonadati</taxon>
        <taxon>Pseudomonadota</taxon>
        <taxon>Alphaproteobacteria</taxon>
        <taxon>Sphingomonadales</taxon>
        <taxon>Sphingomonadaceae</taxon>
        <taxon>Tardibacter</taxon>
    </lineage>
</organism>
<dbReference type="InterPro" id="IPR019088">
    <property type="entry name" value="CHP02186-rel_TM"/>
</dbReference>
<dbReference type="EMBL" id="CP018221">
    <property type="protein sequence ID" value="API60991.1"/>
    <property type="molecule type" value="Genomic_DNA"/>
</dbReference>
<evidence type="ECO:0000313" key="3">
    <source>
        <dbReference type="Proteomes" id="UP000182063"/>
    </source>
</evidence>
<feature type="transmembrane region" description="Helical" evidence="1">
    <location>
        <begin position="212"/>
        <end position="233"/>
    </location>
</feature>
<reference evidence="3" key="1">
    <citation type="submission" date="2016-11" db="EMBL/GenBank/DDBJ databases">
        <title>Complete Genome Sequence of alachlor-degrading Sphingomonas sp. strain JJ-A5.</title>
        <authorList>
            <person name="Lee H."/>
            <person name="Ka J.-O."/>
        </authorList>
    </citation>
    <scope>NUCLEOTIDE SEQUENCE [LARGE SCALE GENOMIC DNA]</scope>
    <source>
        <strain evidence="3">JJ-A5</strain>
    </source>
</reference>
<proteinExistence type="predicted"/>
<evidence type="ECO:0008006" key="4">
    <source>
        <dbReference type="Google" id="ProtNLM"/>
    </source>
</evidence>
<gene>
    <name evidence="2" type="ORF">BSL82_06690</name>
</gene>
<sequence length="236" mass="26010">MGATPKLVPDVSQRKIDIIYSFTGAELLLFGAILYPGGRLPTDRADIIVVLRGPSEPITIRKKERLAGIWVNRHSARFETVPSYFAVAASAPLKDLVDDWTATVYELGMETLQLSPASGNSSEEIADFEQGLLDLRRRAGLYVESEHGVEITEGVLYRARLPLPARVPVGTYVAQTFLVQNGNVIAEARREITIDKSGFERFVYVAAQRSSFLYGLTAVLIAVALGWLAGVIFRRK</sequence>